<dbReference type="EnsemblMetazoa" id="OVOC7940.1">
    <property type="protein sequence ID" value="OVOC7940.1"/>
    <property type="gene ID" value="WBGene00244749"/>
</dbReference>
<dbReference type="AlphaFoldDB" id="A0A8R1TYA1"/>
<proteinExistence type="predicted"/>
<dbReference type="EMBL" id="CMVM020000237">
    <property type="status" value="NOT_ANNOTATED_CDS"/>
    <property type="molecule type" value="Genomic_DNA"/>
</dbReference>
<reference evidence="2" key="1">
    <citation type="submission" date="2013-10" db="EMBL/GenBank/DDBJ databases">
        <title>Genome sequencing of Onchocerca volvulus.</title>
        <authorList>
            <person name="Cotton J."/>
            <person name="Tsai J."/>
            <person name="Stanley E."/>
            <person name="Tracey A."/>
            <person name="Holroyd N."/>
            <person name="Lustigman S."/>
            <person name="Berriman M."/>
        </authorList>
    </citation>
    <scope>NUCLEOTIDE SEQUENCE</scope>
</reference>
<protein>
    <submittedName>
        <fullName evidence="1">Uncharacterized protein</fullName>
    </submittedName>
</protein>
<sequence>MSCSLFDRLCAAHFNKYEQHGSWNQSSELNVSLFRLFGYILCCKCREPFTIPGSCQIC</sequence>
<evidence type="ECO:0000313" key="2">
    <source>
        <dbReference type="Proteomes" id="UP000024404"/>
    </source>
</evidence>
<accession>A0A8R1TYA1</accession>
<keyword evidence="2" id="KW-1185">Reference proteome</keyword>
<dbReference type="Proteomes" id="UP000024404">
    <property type="component" value="Unassembled WGS sequence"/>
</dbReference>
<evidence type="ECO:0000313" key="1">
    <source>
        <dbReference type="EnsemblMetazoa" id="OVOC7940.1"/>
    </source>
</evidence>
<reference evidence="1" key="2">
    <citation type="submission" date="2022-06" db="UniProtKB">
        <authorList>
            <consortium name="EnsemblMetazoa"/>
        </authorList>
    </citation>
    <scope>IDENTIFICATION</scope>
</reference>
<organism evidence="1 2">
    <name type="scientific">Onchocerca volvulus</name>
    <dbReference type="NCBI Taxonomy" id="6282"/>
    <lineage>
        <taxon>Eukaryota</taxon>
        <taxon>Metazoa</taxon>
        <taxon>Ecdysozoa</taxon>
        <taxon>Nematoda</taxon>
        <taxon>Chromadorea</taxon>
        <taxon>Rhabditida</taxon>
        <taxon>Spirurina</taxon>
        <taxon>Spiruromorpha</taxon>
        <taxon>Filarioidea</taxon>
        <taxon>Onchocercidae</taxon>
        <taxon>Onchocerca</taxon>
    </lineage>
</organism>
<name>A0A8R1TYA1_ONCVO</name>